<reference evidence="2 3" key="1">
    <citation type="journal article" date="2019" name="Int. J. Syst. Evol. Microbiol.">
        <title>The Global Catalogue of Microorganisms (GCM) 10K type strain sequencing project: providing services to taxonomists for standard genome sequencing and annotation.</title>
        <authorList>
            <consortium name="The Broad Institute Genomics Platform"/>
            <consortium name="The Broad Institute Genome Sequencing Center for Infectious Disease"/>
            <person name="Wu L."/>
            <person name="Ma J."/>
        </authorList>
    </citation>
    <scope>NUCLEOTIDE SEQUENCE [LARGE SCALE GENOMIC DNA]</scope>
    <source>
        <strain evidence="2 3">JCM 6833</strain>
    </source>
</reference>
<dbReference type="Pfam" id="PF16884">
    <property type="entry name" value="ADH_N_2"/>
    <property type="match status" value="1"/>
</dbReference>
<evidence type="ECO:0000313" key="3">
    <source>
        <dbReference type="Proteomes" id="UP001501509"/>
    </source>
</evidence>
<accession>A0ABN3PQA9</accession>
<sequence>MLTGRAILLTSRPVGEVGPEHFALVRVRVAAPRPGQLLVRNTWMSLEPYLRHDPGLASPHPGEVIPGEAVGEVIDSLAAAVPVHAPVAHFAGWREYAVVNAADTSVIDTTLSPAETYLGSQDQIIQGLDRAPTALIAALRGRLAGTVLVRLS</sequence>
<protein>
    <recommendedName>
        <fullName evidence="1">Oxidoreductase N-terminal domain-containing protein</fullName>
    </recommendedName>
</protein>
<dbReference type="EMBL" id="BAAATD010000003">
    <property type="protein sequence ID" value="GAA2593443.1"/>
    <property type="molecule type" value="Genomic_DNA"/>
</dbReference>
<organism evidence="2 3">
    <name type="scientific">Actinomadura fulvescens</name>
    <dbReference type="NCBI Taxonomy" id="46160"/>
    <lineage>
        <taxon>Bacteria</taxon>
        <taxon>Bacillati</taxon>
        <taxon>Actinomycetota</taxon>
        <taxon>Actinomycetes</taxon>
        <taxon>Streptosporangiales</taxon>
        <taxon>Thermomonosporaceae</taxon>
        <taxon>Actinomadura</taxon>
    </lineage>
</organism>
<proteinExistence type="predicted"/>
<dbReference type="InterPro" id="IPR011032">
    <property type="entry name" value="GroES-like_sf"/>
</dbReference>
<evidence type="ECO:0000259" key="1">
    <source>
        <dbReference type="Pfam" id="PF16884"/>
    </source>
</evidence>
<dbReference type="InterPro" id="IPR041694">
    <property type="entry name" value="ADH_N_2"/>
</dbReference>
<evidence type="ECO:0000313" key="2">
    <source>
        <dbReference type="EMBL" id="GAA2593443.1"/>
    </source>
</evidence>
<keyword evidence="3" id="KW-1185">Reference proteome</keyword>
<dbReference type="Proteomes" id="UP001501509">
    <property type="component" value="Unassembled WGS sequence"/>
</dbReference>
<gene>
    <name evidence="2" type="ORF">GCM10010411_28200</name>
</gene>
<comment type="caution">
    <text evidence="2">The sequence shown here is derived from an EMBL/GenBank/DDBJ whole genome shotgun (WGS) entry which is preliminary data.</text>
</comment>
<feature type="domain" description="Oxidoreductase N-terminal" evidence="1">
    <location>
        <begin position="5"/>
        <end position="105"/>
    </location>
</feature>
<name>A0ABN3PQA9_9ACTN</name>
<dbReference type="Gene3D" id="3.90.180.10">
    <property type="entry name" value="Medium-chain alcohol dehydrogenases, catalytic domain"/>
    <property type="match status" value="1"/>
</dbReference>
<dbReference type="SUPFAM" id="SSF50129">
    <property type="entry name" value="GroES-like"/>
    <property type="match status" value="1"/>
</dbReference>